<gene>
    <name evidence="1" type="ORF">L3Q82_008811</name>
</gene>
<protein>
    <submittedName>
        <fullName evidence="1">Uncharacterized protein</fullName>
    </submittedName>
</protein>
<name>A0ACB8XBZ3_9TELE</name>
<evidence type="ECO:0000313" key="2">
    <source>
        <dbReference type="Proteomes" id="UP000831701"/>
    </source>
</evidence>
<reference evidence="1" key="1">
    <citation type="submission" date="2022-04" db="EMBL/GenBank/DDBJ databases">
        <title>Jade perch genome.</title>
        <authorList>
            <person name="Chao B."/>
        </authorList>
    </citation>
    <scope>NUCLEOTIDE SEQUENCE</scope>
    <source>
        <strain evidence="1">CB-2022</strain>
    </source>
</reference>
<dbReference type="Proteomes" id="UP000831701">
    <property type="component" value="Chromosome 1"/>
</dbReference>
<feature type="non-terminal residue" evidence="1">
    <location>
        <position position="1"/>
    </location>
</feature>
<keyword evidence="2" id="KW-1185">Reference proteome</keyword>
<sequence>TSMAALLQLELKLYFHMYEGPQPLLSALLSFAPGLDGIPGRALKMCADQLADVCLNNYCPLALTSTIMKGFEQLVKSSFPHFLTYWTHFTLPAGQIGQHPDLPDGQTPGCVDRHHNILHPVLNSRVHQGLMLSPLLYSLFTHDCVATHSFNTIIKFVDDMTIIGLIRSWCQDNFHLKTKQLIVDYRKWQREGQAPSSIMGLWLEKLRIVSSFTLEPRPDLDSPHRQHHKNSQTMTLNKGNIDSTIL</sequence>
<proteinExistence type="predicted"/>
<accession>A0ACB8XBZ3</accession>
<comment type="caution">
    <text evidence="1">The sequence shown here is derived from an EMBL/GenBank/DDBJ whole genome shotgun (WGS) entry which is preliminary data.</text>
</comment>
<evidence type="ECO:0000313" key="1">
    <source>
        <dbReference type="EMBL" id="KAI3377651.1"/>
    </source>
</evidence>
<dbReference type="EMBL" id="CM041531">
    <property type="protein sequence ID" value="KAI3377651.1"/>
    <property type="molecule type" value="Genomic_DNA"/>
</dbReference>
<organism evidence="1 2">
    <name type="scientific">Scortum barcoo</name>
    <name type="common">barcoo grunter</name>
    <dbReference type="NCBI Taxonomy" id="214431"/>
    <lineage>
        <taxon>Eukaryota</taxon>
        <taxon>Metazoa</taxon>
        <taxon>Chordata</taxon>
        <taxon>Craniata</taxon>
        <taxon>Vertebrata</taxon>
        <taxon>Euteleostomi</taxon>
        <taxon>Actinopterygii</taxon>
        <taxon>Neopterygii</taxon>
        <taxon>Teleostei</taxon>
        <taxon>Neoteleostei</taxon>
        <taxon>Acanthomorphata</taxon>
        <taxon>Eupercaria</taxon>
        <taxon>Centrarchiformes</taxon>
        <taxon>Terapontoidei</taxon>
        <taxon>Terapontidae</taxon>
        <taxon>Scortum</taxon>
    </lineage>
</organism>